<dbReference type="AlphaFoldDB" id="A0A328BI71"/>
<evidence type="ECO:0000313" key="3">
    <source>
        <dbReference type="EMBL" id="RAK66647.1"/>
    </source>
</evidence>
<evidence type="ECO:0000256" key="1">
    <source>
        <dbReference type="SAM" id="SignalP"/>
    </source>
</evidence>
<reference evidence="4" key="1">
    <citation type="submission" date="2018-05" db="EMBL/GenBank/DDBJ databases">
        <authorList>
            <person name="Nie L."/>
        </authorList>
    </citation>
    <scope>NUCLEOTIDE SEQUENCE [LARGE SCALE GENOMIC DNA]</scope>
    <source>
        <strain evidence="4">NL</strain>
    </source>
</reference>
<dbReference type="Proteomes" id="UP000248553">
    <property type="component" value="Unassembled WGS sequence"/>
</dbReference>
<dbReference type="EMBL" id="QHKM01000003">
    <property type="protein sequence ID" value="RAK66647.1"/>
    <property type="molecule type" value="Genomic_DNA"/>
</dbReference>
<dbReference type="OrthoDB" id="838174at2"/>
<sequence>MKKAALFTLASLATASLAHAQDPGGFRIGVKLGGTYSNLSGDNVQNITGANYSSKLGDYKLGYNAGLAFQLPLSDDGFFAIAPEVLYNRKGYEIETQSKDNAALTAFPGATKVEQEQQRVLHYIDVPVLARINAGGLFFEAGPQVSYLFGSKTKSQTTIKYADGSKNKTDDPNQGFLDYTGLSQKDADKSDLAQFDIGAVAGVGYQAEGGLSIGLRYARGFNSLIDTKDTDNEPKAFNNAFTLQLGYLLPLGNR</sequence>
<dbReference type="InterPro" id="IPR025665">
    <property type="entry name" value="Beta-barrel_OMP_2"/>
</dbReference>
<feature type="signal peptide" evidence="1">
    <location>
        <begin position="1"/>
        <end position="20"/>
    </location>
</feature>
<gene>
    <name evidence="3" type="ORF">DLM85_10520</name>
</gene>
<feature type="chain" id="PRO_5016235429" description="Outer membrane protein beta-barrel domain-containing protein" evidence="1">
    <location>
        <begin position="21"/>
        <end position="254"/>
    </location>
</feature>
<comment type="caution">
    <text evidence="3">The sequence shown here is derived from an EMBL/GenBank/DDBJ whole genome shotgun (WGS) entry which is preliminary data.</text>
</comment>
<keyword evidence="4" id="KW-1185">Reference proteome</keyword>
<dbReference type="RefSeq" id="WP_111478082.1">
    <property type="nucleotide sequence ID" value="NZ_QHKM01000003.1"/>
</dbReference>
<name>A0A328BI71_9BACT</name>
<evidence type="ECO:0000259" key="2">
    <source>
        <dbReference type="Pfam" id="PF13568"/>
    </source>
</evidence>
<proteinExistence type="predicted"/>
<dbReference type="Pfam" id="PF13568">
    <property type="entry name" value="OMP_b-brl_2"/>
    <property type="match status" value="1"/>
</dbReference>
<organism evidence="3 4">
    <name type="scientific">Hymenobacter edaphi</name>
    <dbReference type="NCBI Taxonomy" id="2211146"/>
    <lineage>
        <taxon>Bacteria</taxon>
        <taxon>Pseudomonadati</taxon>
        <taxon>Bacteroidota</taxon>
        <taxon>Cytophagia</taxon>
        <taxon>Cytophagales</taxon>
        <taxon>Hymenobacteraceae</taxon>
        <taxon>Hymenobacter</taxon>
    </lineage>
</organism>
<feature type="domain" description="Outer membrane protein beta-barrel" evidence="2">
    <location>
        <begin position="20"/>
        <end position="225"/>
    </location>
</feature>
<protein>
    <recommendedName>
        <fullName evidence="2">Outer membrane protein beta-barrel domain-containing protein</fullName>
    </recommendedName>
</protein>
<keyword evidence="1" id="KW-0732">Signal</keyword>
<evidence type="ECO:0000313" key="4">
    <source>
        <dbReference type="Proteomes" id="UP000248553"/>
    </source>
</evidence>
<accession>A0A328BI71</accession>